<evidence type="ECO:0000256" key="1">
    <source>
        <dbReference type="ARBA" id="ARBA00001947"/>
    </source>
</evidence>
<comment type="caution">
    <text evidence="6">The sequence shown here is derived from an EMBL/GenBank/DDBJ whole genome shotgun (WGS) entry which is preliminary data.</text>
</comment>
<evidence type="ECO:0000256" key="2">
    <source>
        <dbReference type="ARBA" id="ARBA00022723"/>
    </source>
</evidence>
<keyword evidence="7" id="KW-1185">Reference proteome</keyword>
<dbReference type="InterPro" id="IPR051453">
    <property type="entry name" value="MBL_Glyoxalase_II"/>
</dbReference>
<reference evidence="6 7" key="1">
    <citation type="submission" date="2015-08" db="EMBL/GenBank/DDBJ databases">
        <title>Comparative genomics of the Campylobacter concisus group.</title>
        <authorList>
            <person name="Yee E."/>
            <person name="Chapman M.H."/>
            <person name="Huynh S."/>
            <person name="Bono J.L."/>
            <person name="On S.L."/>
            <person name="St Leger J."/>
            <person name="Foster G."/>
            <person name="Parker C.T."/>
            <person name="Miller W.G."/>
        </authorList>
    </citation>
    <scope>NUCLEOTIDE SEQUENCE [LARGE SCALE GENOMIC DNA]</scope>
    <source>
        <strain evidence="6 7">RM9337</strain>
    </source>
</reference>
<organism evidence="6 7">
    <name type="scientific">Campylobacter californiensis</name>
    <dbReference type="NCBI Taxonomy" id="1032243"/>
    <lineage>
        <taxon>Bacteria</taxon>
        <taxon>Pseudomonadati</taxon>
        <taxon>Campylobacterota</taxon>
        <taxon>Epsilonproteobacteria</taxon>
        <taxon>Campylobacterales</taxon>
        <taxon>Campylobacteraceae</taxon>
        <taxon>Campylobacter</taxon>
    </lineage>
</organism>
<dbReference type="EMBL" id="LIWG01000008">
    <property type="protein sequence ID" value="MBE3608484.1"/>
    <property type="molecule type" value="Genomic_DNA"/>
</dbReference>
<dbReference type="AlphaFoldDB" id="A0AAW3ZV24"/>
<protein>
    <submittedName>
        <fullName evidence="6">MBL fold metallo-hydrolase</fullName>
    </submittedName>
</protein>
<dbReference type="Gene3D" id="3.60.15.10">
    <property type="entry name" value="Ribonuclease Z/Hydroxyacylglutathione hydrolase-like"/>
    <property type="match status" value="1"/>
</dbReference>
<gene>
    <name evidence="6" type="ORF">CCAL9337_07070</name>
</gene>
<proteinExistence type="predicted"/>
<dbReference type="GO" id="GO:0016787">
    <property type="term" value="F:hydrolase activity"/>
    <property type="evidence" value="ECO:0007669"/>
    <property type="project" value="UniProtKB-KW"/>
</dbReference>
<name>A0AAW3ZV24_9BACT</name>
<evidence type="ECO:0000259" key="5">
    <source>
        <dbReference type="SMART" id="SM00849"/>
    </source>
</evidence>
<feature type="domain" description="Metallo-beta-lactamase" evidence="5">
    <location>
        <begin position="12"/>
        <end position="177"/>
    </location>
</feature>
<dbReference type="RefSeq" id="WP_170016689.1">
    <property type="nucleotide sequence ID" value="NZ_CP012545.1"/>
</dbReference>
<keyword evidence="4" id="KW-0862">Zinc</keyword>
<evidence type="ECO:0000313" key="6">
    <source>
        <dbReference type="EMBL" id="MBE3608484.1"/>
    </source>
</evidence>
<dbReference type="CDD" id="cd06262">
    <property type="entry name" value="metallo-hydrolase-like_MBL-fold"/>
    <property type="match status" value="1"/>
</dbReference>
<keyword evidence="2" id="KW-0479">Metal-binding</keyword>
<dbReference type="GO" id="GO:0046872">
    <property type="term" value="F:metal ion binding"/>
    <property type="evidence" value="ECO:0007669"/>
    <property type="project" value="UniProtKB-KW"/>
</dbReference>
<evidence type="ECO:0000256" key="4">
    <source>
        <dbReference type="ARBA" id="ARBA00022833"/>
    </source>
</evidence>
<accession>A0AAW3ZV24</accession>
<keyword evidence="3" id="KW-0378">Hydrolase</keyword>
<evidence type="ECO:0000256" key="3">
    <source>
        <dbReference type="ARBA" id="ARBA00022801"/>
    </source>
</evidence>
<dbReference type="SMART" id="SM00849">
    <property type="entry name" value="Lactamase_B"/>
    <property type="match status" value="1"/>
</dbReference>
<sequence>MKVLSKSFGEYATNCYIIEQDGMQLVVDPGKGSFEWIGQNVTNLKAILCTHGHFDHIFDVLKVKNKFKAPIYIHEEDAFWAQNDIFGYGYEIFTPDVFFKDQECVTIGSFNIKFHHFAGHTPGCSMIEINGCMFSGDFLFRDSIGRWDFPYSNKEDMLKSLEKCSKISGDYKLYPGHGEPSSLSAEQGRLDMWIRIVTSS</sequence>
<dbReference type="Pfam" id="PF00753">
    <property type="entry name" value="Lactamase_B"/>
    <property type="match status" value="1"/>
</dbReference>
<dbReference type="InterPro" id="IPR001279">
    <property type="entry name" value="Metallo-B-lactamas"/>
</dbReference>
<dbReference type="Proteomes" id="UP000650616">
    <property type="component" value="Unassembled WGS sequence"/>
</dbReference>
<evidence type="ECO:0000313" key="7">
    <source>
        <dbReference type="Proteomes" id="UP000650616"/>
    </source>
</evidence>
<dbReference type="InterPro" id="IPR036866">
    <property type="entry name" value="RibonucZ/Hydroxyglut_hydro"/>
</dbReference>
<comment type="cofactor">
    <cofactor evidence="1">
        <name>Zn(2+)</name>
        <dbReference type="ChEBI" id="CHEBI:29105"/>
    </cofactor>
</comment>
<dbReference type="PANTHER" id="PTHR46233">
    <property type="entry name" value="HYDROXYACYLGLUTATHIONE HYDROLASE GLOC"/>
    <property type="match status" value="1"/>
</dbReference>
<dbReference type="SUPFAM" id="SSF56281">
    <property type="entry name" value="Metallo-hydrolase/oxidoreductase"/>
    <property type="match status" value="1"/>
</dbReference>
<dbReference type="PANTHER" id="PTHR46233:SF3">
    <property type="entry name" value="HYDROXYACYLGLUTATHIONE HYDROLASE GLOC"/>
    <property type="match status" value="1"/>
</dbReference>